<reference evidence="2" key="1">
    <citation type="submission" date="2023-11" db="EMBL/GenBank/DDBJ databases">
        <title>Detection of rare carbapenemases in Enterobacterales - comparison of two colorimetric and two CIM-based carbapenemase assays.</title>
        <authorList>
            <person name="Schaffarczyk L."/>
            <person name="Noster J."/>
            <person name="Stelzer Y."/>
            <person name="Sattler J."/>
            <person name="Gatermann S."/>
            <person name="Hamprecht A."/>
        </authorList>
    </citation>
    <scope>NUCLEOTIDE SEQUENCE</scope>
    <source>
        <strain evidence="2">CIM-Cont-037</strain>
    </source>
</reference>
<dbReference type="EMBL" id="JAWZZT010001101">
    <property type="protein sequence ID" value="MDX7018599.1"/>
    <property type="molecule type" value="Genomic_DNA"/>
</dbReference>
<organism evidence="2 3">
    <name type="scientific">Klebsiella aerogenes</name>
    <name type="common">Enterobacter aerogenes</name>
    <dbReference type="NCBI Taxonomy" id="548"/>
    <lineage>
        <taxon>Bacteria</taxon>
        <taxon>Pseudomonadati</taxon>
        <taxon>Pseudomonadota</taxon>
        <taxon>Gammaproteobacteria</taxon>
        <taxon>Enterobacterales</taxon>
        <taxon>Enterobacteriaceae</taxon>
        <taxon>Klebsiella/Raoultella group</taxon>
        <taxon>Klebsiella</taxon>
    </lineage>
</organism>
<keyword evidence="1" id="KW-1133">Transmembrane helix</keyword>
<feature type="transmembrane region" description="Helical" evidence="1">
    <location>
        <begin position="21"/>
        <end position="38"/>
    </location>
</feature>
<proteinExistence type="predicted"/>
<evidence type="ECO:0000313" key="2">
    <source>
        <dbReference type="EMBL" id="MDX7018599.1"/>
    </source>
</evidence>
<accession>A0AAW9EBS8</accession>
<keyword evidence="1" id="KW-0472">Membrane</keyword>
<keyword evidence="1" id="KW-0812">Transmembrane</keyword>
<sequence length="39" mass="4197">REPHTDKVETPKAAVSMAKKTSFVVVVIIALLTIYGALV</sequence>
<name>A0AAW9EBS8_KLEAE</name>
<dbReference type="Proteomes" id="UP001279012">
    <property type="component" value="Unassembled WGS sequence"/>
</dbReference>
<dbReference type="InterPro" id="IPR031347">
    <property type="entry name" value="AmpE"/>
</dbReference>
<feature type="non-terminal residue" evidence="2">
    <location>
        <position position="1"/>
    </location>
</feature>
<evidence type="ECO:0000313" key="3">
    <source>
        <dbReference type="Proteomes" id="UP001279012"/>
    </source>
</evidence>
<evidence type="ECO:0000256" key="1">
    <source>
        <dbReference type="SAM" id="Phobius"/>
    </source>
</evidence>
<comment type="caution">
    <text evidence="2">The sequence shown here is derived from an EMBL/GenBank/DDBJ whole genome shotgun (WGS) entry which is preliminary data.</text>
</comment>
<gene>
    <name evidence="2" type="primary">ampE</name>
    <name evidence="2" type="ORF">SJ059_29675</name>
</gene>
<dbReference type="Pfam" id="PF17113">
    <property type="entry name" value="AmpE"/>
    <property type="match status" value="1"/>
</dbReference>
<dbReference type="AlphaFoldDB" id="A0AAW9EBS8"/>
<protein>
    <submittedName>
        <fullName evidence="2">Regulatory signaling modulator protein AmpE</fullName>
    </submittedName>
</protein>